<evidence type="ECO:0000313" key="2">
    <source>
        <dbReference type="Proteomes" id="UP001501509"/>
    </source>
</evidence>
<comment type="caution">
    <text evidence="1">The sequence shown here is derived from an EMBL/GenBank/DDBJ whole genome shotgun (WGS) entry which is preliminary data.</text>
</comment>
<dbReference type="RefSeq" id="WP_344546947.1">
    <property type="nucleotide sequence ID" value="NZ_BAAATD010000012.1"/>
</dbReference>
<accession>A0ABP6CRU7</accession>
<sequence>MRVQYLLRLLTRARQRTTAHLPRQSDGRGQGKHRRQYGVMFVFDIADFSSRPAYVQEQLRDVLYDIVEKACNHAGVRWRHCFREDRGDGMFILDAHEPDSAVVINQLAVRIADALHRHNLAARAAARMQLRMAVHVGYFRPDPHGITSPDLIHTFRLLNAEAFKKHLAASGADLALIVSDYLYGTAASYNQIDPGDYRPISVMIKDEEHRAWIRRNICTAS</sequence>
<reference evidence="2" key="1">
    <citation type="journal article" date="2019" name="Int. J. Syst. Evol. Microbiol.">
        <title>The Global Catalogue of Microorganisms (GCM) 10K type strain sequencing project: providing services to taxonomists for standard genome sequencing and annotation.</title>
        <authorList>
            <consortium name="The Broad Institute Genomics Platform"/>
            <consortium name="The Broad Institute Genome Sequencing Center for Infectious Disease"/>
            <person name="Wu L."/>
            <person name="Ma J."/>
        </authorList>
    </citation>
    <scope>NUCLEOTIDE SEQUENCE [LARGE SCALE GENOMIC DNA]</scope>
    <source>
        <strain evidence="2">JCM 6833</strain>
    </source>
</reference>
<evidence type="ECO:0008006" key="3">
    <source>
        <dbReference type="Google" id="ProtNLM"/>
    </source>
</evidence>
<dbReference type="Gene3D" id="3.30.70.1230">
    <property type="entry name" value="Nucleotide cyclase"/>
    <property type="match status" value="1"/>
</dbReference>
<dbReference type="SUPFAM" id="SSF55073">
    <property type="entry name" value="Nucleotide cyclase"/>
    <property type="match status" value="1"/>
</dbReference>
<dbReference type="EMBL" id="BAAATD010000012">
    <property type="protein sequence ID" value="GAA2624881.1"/>
    <property type="molecule type" value="Genomic_DNA"/>
</dbReference>
<dbReference type="Proteomes" id="UP001501509">
    <property type="component" value="Unassembled WGS sequence"/>
</dbReference>
<protein>
    <recommendedName>
        <fullName evidence="3">Guanylate cyclase domain-containing protein</fullName>
    </recommendedName>
</protein>
<organism evidence="1 2">
    <name type="scientific">Actinomadura fulvescens</name>
    <dbReference type="NCBI Taxonomy" id="46160"/>
    <lineage>
        <taxon>Bacteria</taxon>
        <taxon>Bacillati</taxon>
        <taxon>Actinomycetota</taxon>
        <taxon>Actinomycetes</taxon>
        <taxon>Streptosporangiales</taxon>
        <taxon>Thermomonosporaceae</taxon>
        <taxon>Actinomadura</taxon>
    </lineage>
</organism>
<gene>
    <name evidence="1" type="ORF">GCM10010411_71780</name>
</gene>
<proteinExistence type="predicted"/>
<evidence type="ECO:0000313" key="1">
    <source>
        <dbReference type="EMBL" id="GAA2624881.1"/>
    </source>
</evidence>
<name>A0ABP6CRU7_9ACTN</name>
<dbReference type="InterPro" id="IPR029787">
    <property type="entry name" value="Nucleotide_cyclase"/>
</dbReference>
<keyword evidence="2" id="KW-1185">Reference proteome</keyword>